<name>A0A644YH47_9ZZZZ</name>
<protein>
    <recommendedName>
        <fullName evidence="2">DUF4625 domain-containing protein</fullName>
    </recommendedName>
</protein>
<comment type="caution">
    <text evidence="1">The sequence shown here is derived from an EMBL/GenBank/DDBJ whole genome shotgun (WGS) entry which is preliminary data.</text>
</comment>
<organism evidence="1">
    <name type="scientific">bioreactor metagenome</name>
    <dbReference type="NCBI Taxonomy" id="1076179"/>
    <lineage>
        <taxon>unclassified sequences</taxon>
        <taxon>metagenomes</taxon>
        <taxon>ecological metagenomes</taxon>
    </lineage>
</organism>
<sequence length="168" mass="18746">MKKVFFTTVLAISAFVFLSCEKESIDAERPVIKLIAPEEEEGIKPGSDIHFDAVLTDNVALKSYKINIHGAFDGHSHSAATRAAGDVVAFEKTWLEADFIQLGDEPIAGKREARLHHHHMVIPAEIDGKPIREGHYHFTIYCTDEAGNESFIAREIETSSSAEEHMYH</sequence>
<dbReference type="EMBL" id="VSSQ01004963">
    <property type="protein sequence ID" value="MPM27318.1"/>
    <property type="molecule type" value="Genomic_DNA"/>
</dbReference>
<dbReference type="AlphaFoldDB" id="A0A644YH47"/>
<dbReference type="Pfam" id="PF15418">
    <property type="entry name" value="DUF4625"/>
    <property type="match status" value="1"/>
</dbReference>
<reference evidence="1" key="1">
    <citation type="submission" date="2019-08" db="EMBL/GenBank/DDBJ databases">
        <authorList>
            <person name="Kucharzyk K."/>
            <person name="Murdoch R.W."/>
            <person name="Higgins S."/>
            <person name="Loffler F."/>
        </authorList>
    </citation>
    <scope>NUCLEOTIDE SEQUENCE</scope>
</reference>
<evidence type="ECO:0000313" key="1">
    <source>
        <dbReference type="EMBL" id="MPM27318.1"/>
    </source>
</evidence>
<accession>A0A644YH47</accession>
<dbReference type="InterPro" id="IPR027829">
    <property type="entry name" value="DUF4625"/>
</dbReference>
<proteinExistence type="predicted"/>
<dbReference type="PROSITE" id="PS51257">
    <property type="entry name" value="PROKAR_LIPOPROTEIN"/>
    <property type="match status" value="1"/>
</dbReference>
<evidence type="ECO:0008006" key="2">
    <source>
        <dbReference type="Google" id="ProtNLM"/>
    </source>
</evidence>
<gene>
    <name evidence="1" type="ORF">SDC9_73828</name>
</gene>